<evidence type="ECO:0000313" key="5">
    <source>
        <dbReference type="Proteomes" id="UP000317935"/>
    </source>
</evidence>
<dbReference type="GO" id="GO:0004077">
    <property type="term" value="F:biotin--[biotin carboxyl-carrier protein] ligase activity"/>
    <property type="evidence" value="ECO:0007669"/>
    <property type="project" value="InterPro"/>
</dbReference>
<dbReference type="NCBIfam" id="TIGR00121">
    <property type="entry name" value="birA_ligase"/>
    <property type="match status" value="1"/>
</dbReference>
<dbReference type="SUPFAM" id="SSF55681">
    <property type="entry name" value="Class II aaRS and biotin synthetases"/>
    <property type="match status" value="1"/>
</dbReference>
<dbReference type="EMBL" id="AP019774">
    <property type="protein sequence ID" value="BCD70974.1"/>
    <property type="molecule type" value="Genomic_DNA"/>
</dbReference>
<dbReference type="PANTHER" id="PTHR12835:SF5">
    <property type="entry name" value="BIOTIN--PROTEIN LIGASE"/>
    <property type="match status" value="1"/>
</dbReference>
<evidence type="ECO:0000259" key="2">
    <source>
        <dbReference type="PROSITE" id="PS51733"/>
    </source>
</evidence>
<accession>A0A6J4D0M8</accession>
<proteinExistence type="predicted"/>
<reference evidence="4 5" key="1">
    <citation type="submission" date="2019-06" db="EMBL/GenBank/DDBJ databases">
        <title>Complete genome sequence of Helicobacter suis SNTW101c.</title>
        <authorList>
            <person name="Rimbara E."/>
            <person name="Suzuki M."/>
            <person name="Matsui H."/>
            <person name="Nakamura M."/>
            <person name="Mori S."/>
            <person name="Shibayama K."/>
        </authorList>
    </citation>
    <scope>NUCLEOTIDE SEQUENCE [LARGE SCALE GENOMIC DNA]</scope>
    <source>
        <strain evidence="4 5">SNTW101c</strain>
    </source>
</reference>
<gene>
    <name evidence="4" type="primary">birA</name>
    <name evidence="3" type="ORF">NHP190020_16800</name>
    <name evidence="4" type="ORF">SNTW_16190</name>
</gene>
<dbReference type="PROSITE" id="PS51733">
    <property type="entry name" value="BPL_LPL_CATALYTIC"/>
    <property type="match status" value="1"/>
</dbReference>
<dbReference type="OrthoDB" id="9807064at2"/>
<dbReference type="Proteomes" id="UP000509742">
    <property type="component" value="Chromosome"/>
</dbReference>
<dbReference type="PANTHER" id="PTHR12835">
    <property type="entry name" value="BIOTIN PROTEIN LIGASE"/>
    <property type="match status" value="1"/>
</dbReference>
<feature type="domain" description="BPL/LPL catalytic" evidence="2">
    <location>
        <begin position="1"/>
        <end position="174"/>
    </location>
</feature>
<dbReference type="InterPro" id="IPR004143">
    <property type="entry name" value="BPL_LPL_catalytic"/>
</dbReference>
<dbReference type="InterPro" id="IPR045864">
    <property type="entry name" value="aa-tRNA-synth_II/BPL/LPL"/>
</dbReference>
<dbReference type="RefSeq" id="WP_006564634.1">
    <property type="nucleotide sequence ID" value="NZ_AP019774.1"/>
</dbReference>
<keyword evidence="6" id="KW-1185">Reference proteome</keyword>
<evidence type="ECO:0000313" key="4">
    <source>
        <dbReference type="EMBL" id="BCD70974.1"/>
    </source>
</evidence>
<evidence type="ECO:0000256" key="1">
    <source>
        <dbReference type="ARBA" id="ARBA00022598"/>
    </source>
</evidence>
<sequence>MRILYFKTLPSTQLYLVEQIKKGGLSAPICVWARYQSAGVGSRAQKWESVQRALTFSFAWEIQVGVPTQSWSLYFGYLFKESLHELGKSEVWLKWPNDLYKEGRKIGGVMTQIYRHTLICGIGLNLESKHYGALDVCPETTLCTFLEKLETKPSWQDVYNAYCQDFTRNHQNQFFTHENDRISLQQAQILEDGGLLIAGNIYHANR</sequence>
<dbReference type="AlphaFoldDB" id="A0A6J4D0M8"/>
<dbReference type="Gene3D" id="3.30.930.10">
    <property type="entry name" value="Bira Bifunctional Protein, Domain 2"/>
    <property type="match status" value="1"/>
</dbReference>
<reference evidence="3 6" key="2">
    <citation type="submission" date="2020-04" db="EMBL/GenBank/DDBJ databases">
        <title>Genomic analysis of gastric non-Helicobacter pylori Helicobacters isolated in Japan.</title>
        <authorList>
            <person name="Suzuki M."/>
            <person name="Rimbara E."/>
        </authorList>
    </citation>
    <scope>NUCLEOTIDE SEQUENCE [LARGE SCALE GENOMIC DNA]</scope>
    <source>
        <strain evidence="3 6">NHP19-0020</strain>
    </source>
</reference>
<evidence type="ECO:0000313" key="3">
    <source>
        <dbReference type="EMBL" id="BCD46641.1"/>
    </source>
</evidence>
<dbReference type="Pfam" id="PF03099">
    <property type="entry name" value="BPL_LplA_LipB"/>
    <property type="match status" value="1"/>
</dbReference>
<dbReference type="EMBL" id="AP023036">
    <property type="protein sequence ID" value="BCD46641.1"/>
    <property type="molecule type" value="Genomic_DNA"/>
</dbReference>
<dbReference type="GO" id="GO:0005737">
    <property type="term" value="C:cytoplasm"/>
    <property type="evidence" value="ECO:0007669"/>
    <property type="project" value="TreeGrafter"/>
</dbReference>
<name>A0A6J4D0M8_9HELI</name>
<keyword evidence="1 4" id="KW-0436">Ligase</keyword>
<dbReference type="InterPro" id="IPR004408">
    <property type="entry name" value="Biotin_CoA_COase_ligase"/>
</dbReference>
<dbReference type="NCBIfam" id="NF006294">
    <property type="entry name" value="PRK08477.1"/>
    <property type="match status" value="1"/>
</dbReference>
<evidence type="ECO:0000313" key="6">
    <source>
        <dbReference type="Proteomes" id="UP000509742"/>
    </source>
</evidence>
<protein>
    <submittedName>
        <fullName evidence="4">Biotin--protein ligase BirA</fullName>
    </submittedName>
</protein>
<dbReference type="GeneID" id="56928775"/>
<dbReference type="Proteomes" id="UP000317935">
    <property type="component" value="Chromosome"/>
</dbReference>
<organism evidence="4 5">
    <name type="scientific">Helicobacter suis</name>
    <dbReference type="NCBI Taxonomy" id="104628"/>
    <lineage>
        <taxon>Bacteria</taxon>
        <taxon>Pseudomonadati</taxon>
        <taxon>Campylobacterota</taxon>
        <taxon>Epsilonproteobacteria</taxon>
        <taxon>Campylobacterales</taxon>
        <taxon>Helicobacteraceae</taxon>
        <taxon>Helicobacter</taxon>
    </lineage>
</organism>